<gene>
    <name evidence="2" type="ORF">NCTC13032_05844</name>
    <name evidence="1" type="ORF">VOF76_11255</name>
</gene>
<evidence type="ECO:0000313" key="4">
    <source>
        <dbReference type="Proteomes" id="UP001357437"/>
    </source>
</evidence>
<protein>
    <submittedName>
        <fullName evidence="1">Peptidase</fullName>
    </submittedName>
</protein>
<reference evidence="2 3" key="1">
    <citation type="submission" date="2019-05" db="EMBL/GenBank/DDBJ databases">
        <authorList>
            <consortium name="Pathogen Informatics"/>
        </authorList>
    </citation>
    <scope>NUCLEOTIDE SEQUENCE [LARGE SCALE GENOMIC DNA]</scope>
    <source>
        <strain evidence="2 3">NCTC13032</strain>
    </source>
</reference>
<proteinExistence type="predicted"/>
<accession>A0A4U9IJS0</accession>
<dbReference type="Proteomes" id="UP000310719">
    <property type="component" value="Chromosome"/>
</dbReference>
<dbReference type="RefSeq" id="WP_225987995.1">
    <property type="nucleotide sequence ID" value="NZ_CBCYCG010000013.1"/>
</dbReference>
<evidence type="ECO:0000313" key="1">
    <source>
        <dbReference type="EMBL" id="MEC3936743.1"/>
    </source>
</evidence>
<organism evidence="2 3">
    <name type="scientific">Leclercia adecarboxylata</name>
    <dbReference type="NCBI Taxonomy" id="83655"/>
    <lineage>
        <taxon>Bacteria</taxon>
        <taxon>Pseudomonadati</taxon>
        <taxon>Pseudomonadota</taxon>
        <taxon>Gammaproteobacteria</taxon>
        <taxon>Enterobacterales</taxon>
        <taxon>Enterobacteriaceae</taxon>
        <taxon>Leclercia</taxon>
    </lineage>
</organism>
<sequence>MPPDELPDPLLPPTELTGAGALFEDVQPASHSETSDSAATRLMVNFGLPALIYPPGMFLVTSDLKLTVVSRAFAPQPYAELA</sequence>
<dbReference type="EMBL" id="LR590464">
    <property type="protein sequence ID" value="VTP76661.1"/>
    <property type="molecule type" value="Genomic_DNA"/>
</dbReference>
<dbReference type="AlphaFoldDB" id="A0A4U9IJS0"/>
<keyword evidence="4" id="KW-1185">Reference proteome</keyword>
<reference evidence="1 4" key="2">
    <citation type="submission" date="2024-01" db="EMBL/GenBank/DDBJ databases">
        <title>Comparative Genomics of Leclercia adecarboxylata Strains Isolated from Several Sources.</title>
        <authorList>
            <person name="Yescas-Zazueta V."/>
            <person name="Balbuena-Alonso M.G."/>
            <person name="Valencia D."/>
            <person name="Mendez-Pfeiffer P.A."/>
            <person name="Ballesteros-Monrreal M.G."/>
            <person name="Rocha-Gracia R.D.C."/>
            <person name="Barrios-Villa E."/>
        </authorList>
    </citation>
    <scope>NUCLEOTIDE SEQUENCE [LARGE SCALE GENOMIC DNA]</scope>
    <source>
        <strain evidence="1 4">33MEM</strain>
    </source>
</reference>
<name>A0A4U9IJS0_9ENTR</name>
<dbReference type="Proteomes" id="UP001357437">
    <property type="component" value="Unassembled WGS sequence"/>
</dbReference>
<evidence type="ECO:0000313" key="2">
    <source>
        <dbReference type="EMBL" id="VTP76661.1"/>
    </source>
</evidence>
<dbReference type="EMBL" id="JAYMCU010000016">
    <property type="protein sequence ID" value="MEC3936743.1"/>
    <property type="molecule type" value="Genomic_DNA"/>
</dbReference>
<evidence type="ECO:0000313" key="3">
    <source>
        <dbReference type="Proteomes" id="UP000310719"/>
    </source>
</evidence>